<organism evidence="1 2">
    <name type="scientific">Streptomyces brasiliensis</name>
    <dbReference type="NCBI Taxonomy" id="1954"/>
    <lineage>
        <taxon>Bacteria</taxon>
        <taxon>Bacillati</taxon>
        <taxon>Actinomycetota</taxon>
        <taxon>Actinomycetes</taxon>
        <taxon>Kitasatosporales</taxon>
        <taxon>Streptomycetaceae</taxon>
        <taxon>Streptomyces</taxon>
    </lineage>
</organism>
<dbReference type="Proteomes" id="UP000657574">
    <property type="component" value="Unassembled WGS sequence"/>
</dbReference>
<evidence type="ECO:0000313" key="1">
    <source>
        <dbReference type="EMBL" id="GGJ42341.1"/>
    </source>
</evidence>
<accession>A0A917L636</accession>
<dbReference type="AlphaFoldDB" id="A0A917L636"/>
<protein>
    <recommendedName>
        <fullName evidence="3">Transposase</fullName>
    </recommendedName>
</protein>
<evidence type="ECO:0008006" key="3">
    <source>
        <dbReference type="Google" id="ProtNLM"/>
    </source>
</evidence>
<comment type="caution">
    <text evidence="1">The sequence shown here is derived from an EMBL/GenBank/DDBJ whole genome shotgun (WGS) entry which is preliminary data.</text>
</comment>
<gene>
    <name evidence="1" type="ORF">GCM10010121_061820</name>
</gene>
<reference evidence="1" key="1">
    <citation type="journal article" date="2014" name="Int. J. Syst. Evol. Microbiol.">
        <title>Complete genome sequence of Corynebacterium casei LMG S-19264T (=DSM 44701T), isolated from a smear-ripened cheese.</title>
        <authorList>
            <consortium name="US DOE Joint Genome Institute (JGI-PGF)"/>
            <person name="Walter F."/>
            <person name="Albersmeier A."/>
            <person name="Kalinowski J."/>
            <person name="Ruckert C."/>
        </authorList>
    </citation>
    <scope>NUCLEOTIDE SEQUENCE</scope>
    <source>
        <strain evidence="1">JCM 3086</strain>
    </source>
</reference>
<reference evidence="1" key="2">
    <citation type="submission" date="2020-09" db="EMBL/GenBank/DDBJ databases">
        <authorList>
            <person name="Sun Q."/>
            <person name="Ohkuma M."/>
        </authorList>
    </citation>
    <scope>NUCLEOTIDE SEQUENCE</scope>
    <source>
        <strain evidence="1">JCM 3086</strain>
    </source>
</reference>
<proteinExistence type="predicted"/>
<evidence type="ECO:0000313" key="2">
    <source>
        <dbReference type="Proteomes" id="UP000657574"/>
    </source>
</evidence>
<sequence length="81" mass="9404">MTPSHRKPDRRSARPSLCATFQTWTPTSSLYAERNTVERCINRLRNWRGIAFRFDKTPASYEAGLYLCGAMLWLRSITPHS</sequence>
<name>A0A917L636_9ACTN</name>
<dbReference type="EMBL" id="BMQA01000027">
    <property type="protein sequence ID" value="GGJ42341.1"/>
    <property type="molecule type" value="Genomic_DNA"/>
</dbReference>
<keyword evidence="2" id="KW-1185">Reference proteome</keyword>